<proteinExistence type="predicted"/>
<evidence type="ECO:0000313" key="1">
    <source>
        <dbReference type="EMBL" id="SEK87112.1"/>
    </source>
</evidence>
<dbReference type="EMBL" id="FOAD01000002">
    <property type="protein sequence ID" value="SEK87112.1"/>
    <property type="molecule type" value="Genomic_DNA"/>
</dbReference>
<evidence type="ECO:0008006" key="3">
    <source>
        <dbReference type="Google" id="ProtNLM"/>
    </source>
</evidence>
<name>A0A1H7KK21_HALLR</name>
<reference evidence="1 2" key="1">
    <citation type="submission" date="2016-10" db="EMBL/GenBank/DDBJ databases">
        <authorList>
            <person name="de Groot N.N."/>
        </authorList>
    </citation>
    <scope>NUCLEOTIDE SEQUENCE [LARGE SCALE GENOMIC DNA]</scope>
    <source>
        <strain evidence="1 2">CDM_5</strain>
    </source>
</reference>
<dbReference type="Pfam" id="PF24444">
    <property type="entry name" value="DUF7563"/>
    <property type="match status" value="1"/>
</dbReference>
<dbReference type="RefSeq" id="WP_170836876.1">
    <property type="nucleotide sequence ID" value="NZ_FOAD01000002.1"/>
</dbReference>
<dbReference type="OrthoDB" id="189700at2157"/>
<accession>A0A1H7KK21</accession>
<organism evidence="1 2">
    <name type="scientific">Haloferax larsenii</name>
    <dbReference type="NCBI Taxonomy" id="302484"/>
    <lineage>
        <taxon>Archaea</taxon>
        <taxon>Methanobacteriati</taxon>
        <taxon>Methanobacteriota</taxon>
        <taxon>Stenosarchaea group</taxon>
        <taxon>Halobacteria</taxon>
        <taxon>Halobacteriales</taxon>
        <taxon>Haloferacaceae</taxon>
        <taxon>Haloferax</taxon>
    </lineage>
</organism>
<protein>
    <recommendedName>
        <fullName evidence="3">Small CPxCG-related zinc finger protein</fullName>
    </recommendedName>
</protein>
<sequence length="76" mass="8381">MTLSLDEKTSGCLNCGAHVSSNFRRVYGDEDDRVHRCPECDTLVRLHRGSAAGLEVRIPDPQYALGRHGGQPEGWS</sequence>
<dbReference type="AlphaFoldDB" id="A0A1H7KK21"/>
<dbReference type="InterPro" id="IPR055985">
    <property type="entry name" value="DUF7563"/>
</dbReference>
<evidence type="ECO:0000313" key="2">
    <source>
        <dbReference type="Proteomes" id="UP000183894"/>
    </source>
</evidence>
<gene>
    <name evidence="1" type="ORF">SAMN04488691_10230</name>
</gene>
<dbReference type="Proteomes" id="UP000183894">
    <property type="component" value="Unassembled WGS sequence"/>
</dbReference>